<dbReference type="AlphaFoldDB" id="A0AAQ3Q698"/>
<feature type="compositionally biased region" description="Basic and acidic residues" evidence="1">
    <location>
        <begin position="37"/>
        <end position="47"/>
    </location>
</feature>
<name>A0AAQ3Q698_9LILI</name>
<protein>
    <recommendedName>
        <fullName evidence="2">Reverse transcriptase domain-containing protein</fullName>
    </recommendedName>
</protein>
<sequence>MERETYGKERNKATTQQKGISEAGSSQVPILIPKVPPDPRKEVDGENAKGLASQAGANFIQKKVLSPLILEAGTDAIQSPSQSEVPAKVNGKENVNCNSTSCSNMEISMTSCKENEEVFGPWLLVDRRKRPPRQNVSSQNMIDRNFFAKLNEVTEDNTQDKAVNFYKGVLPKEKVFELVVNWKGKARQKVEEKGSFINPFANSKFDNKELVSPMGTEGFKSKKISLVSEKHLKRIASDHRPILIDAKAKYSLGNRGRDFVFEYYWTEYEEINSRIKDKWDGRDWRNCTMEFLSDCLSDLGRNLKEWSKSMVDSLEKNLKVTMDEMEILEQVDKRGLCDEEDLQRLRSLTNKAKALNRHIHLKWWSKAREKWLDHNDKNIRYFHNLVKFKRRINTIHELNLNNITISESKQIASCFAEWYKELWKDDLVPLDGWKIVEKYKWKKLSWRNQEELTKSFSSEEIWKALSDMGRGKASGPDDFTVEFFIHYCSLLKFSVQEAFKDFECNAIIPSSWGESCLVFNPKKEDPKTITDYRPIALCNVVYKILSKLLVNWLKPLISGLVSSEQTILIEGRQLQDNILLSSEIINQISKLKRNLPFFILKLDLEKTFDGVSWVDLERIMDIMNFPSKFRNWLLACLKF</sequence>
<proteinExistence type="predicted"/>
<evidence type="ECO:0000313" key="4">
    <source>
        <dbReference type="Proteomes" id="UP001327560"/>
    </source>
</evidence>
<reference evidence="3 4" key="1">
    <citation type="submission" date="2023-10" db="EMBL/GenBank/DDBJ databases">
        <title>Chromosome-scale genome assembly provides insights into flower coloration mechanisms of Canna indica.</title>
        <authorList>
            <person name="Li C."/>
        </authorList>
    </citation>
    <scope>NUCLEOTIDE SEQUENCE [LARGE SCALE GENOMIC DNA]</scope>
    <source>
        <tissue evidence="3">Flower</tissue>
    </source>
</reference>
<dbReference type="PANTHER" id="PTHR31635">
    <property type="entry name" value="REVERSE TRANSCRIPTASE DOMAIN-CONTAINING PROTEIN-RELATED"/>
    <property type="match status" value="1"/>
</dbReference>
<accession>A0AAQ3Q698</accession>
<feature type="compositionally biased region" description="Polar residues" evidence="1">
    <location>
        <begin position="13"/>
        <end position="28"/>
    </location>
</feature>
<feature type="domain" description="Reverse transcriptase" evidence="2">
    <location>
        <begin position="525"/>
        <end position="635"/>
    </location>
</feature>
<dbReference type="Proteomes" id="UP001327560">
    <property type="component" value="Chromosome 2"/>
</dbReference>
<organism evidence="3 4">
    <name type="scientific">Canna indica</name>
    <name type="common">Indian-shot</name>
    <dbReference type="NCBI Taxonomy" id="4628"/>
    <lineage>
        <taxon>Eukaryota</taxon>
        <taxon>Viridiplantae</taxon>
        <taxon>Streptophyta</taxon>
        <taxon>Embryophyta</taxon>
        <taxon>Tracheophyta</taxon>
        <taxon>Spermatophyta</taxon>
        <taxon>Magnoliopsida</taxon>
        <taxon>Liliopsida</taxon>
        <taxon>Zingiberales</taxon>
        <taxon>Cannaceae</taxon>
        <taxon>Canna</taxon>
    </lineage>
</organism>
<dbReference type="PANTHER" id="PTHR31635:SF196">
    <property type="entry name" value="REVERSE TRANSCRIPTASE DOMAIN-CONTAINING PROTEIN-RELATED"/>
    <property type="match status" value="1"/>
</dbReference>
<feature type="compositionally biased region" description="Basic and acidic residues" evidence="1">
    <location>
        <begin position="1"/>
        <end position="12"/>
    </location>
</feature>
<evidence type="ECO:0000313" key="3">
    <source>
        <dbReference type="EMBL" id="WOK97464.1"/>
    </source>
</evidence>
<dbReference type="InterPro" id="IPR000477">
    <property type="entry name" value="RT_dom"/>
</dbReference>
<feature type="region of interest" description="Disordered" evidence="1">
    <location>
        <begin position="1"/>
        <end position="48"/>
    </location>
</feature>
<dbReference type="EMBL" id="CP136891">
    <property type="protein sequence ID" value="WOK97464.1"/>
    <property type="molecule type" value="Genomic_DNA"/>
</dbReference>
<dbReference type="Pfam" id="PF00078">
    <property type="entry name" value="RVT_1"/>
    <property type="match status" value="1"/>
</dbReference>
<evidence type="ECO:0000259" key="2">
    <source>
        <dbReference type="Pfam" id="PF00078"/>
    </source>
</evidence>
<gene>
    <name evidence="3" type="ORF">Cni_G06172</name>
</gene>
<keyword evidence="4" id="KW-1185">Reference proteome</keyword>
<evidence type="ECO:0000256" key="1">
    <source>
        <dbReference type="SAM" id="MobiDB-lite"/>
    </source>
</evidence>